<reference evidence="5" key="1">
    <citation type="submission" date="2022-08" db="EMBL/GenBank/DDBJ databases">
        <authorList>
            <person name="Marques A."/>
        </authorList>
    </citation>
    <scope>NUCLEOTIDE SEQUENCE</scope>
    <source>
        <strain evidence="5">RhyPub2mFocal</strain>
        <tissue evidence="5">Leaves</tissue>
    </source>
</reference>
<dbReference type="EMBL" id="JAMFTS010000005">
    <property type="protein sequence ID" value="KAJ4747632.1"/>
    <property type="molecule type" value="Genomic_DNA"/>
</dbReference>
<protein>
    <submittedName>
        <fullName evidence="5">Chaperonin-like RbcX protein</fullName>
    </submittedName>
</protein>
<name>A0AAV8CS21_9POAL</name>
<evidence type="ECO:0000256" key="2">
    <source>
        <dbReference type="ARBA" id="ARBA00023186"/>
    </source>
</evidence>
<proteinExistence type="predicted"/>
<keyword evidence="3" id="KW-0120">Carbon dioxide fixation</keyword>
<dbReference type="InterPro" id="IPR003435">
    <property type="entry name" value="Chaperonin_RcbX"/>
</dbReference>
<keyword evidence="6" id="KW-1185">Reference proteome</keyword>
<dbReference type="GO" id="GO:0044183">
    <property type="term" value="F:protein folding chaperone"/>
    <property type="evidence" value="ECO:0007669"/>
    <property type="project" value="InterPro"/>
</dbReference>
<dbReference type="AlphaFoldDB" id="A0AAV8CS21"/>
<comment type="caution">
    <text evidence="5">The sequence shown here is derived from an EMBL/GenBank/DDBJ whole genome shotgun (WGS) entry which is preliminary data.</text>
</comment>
<sequence length="185" mass="21511">MGCCYWTPSFMHDLPSSKPFASNKIYNLPPTTFWRVYKSKRFVSSRPLRCQKMYVPGFGEASPEKKAAMNLQHFFNYVAVRIVLAQLESYNPEAYQELMEFVNSHSLNNADEFLKQMMRQSPGLKTLVSPLNNSIQPGLKVRSAYTKRDFEWDNLKKLSFKMVDDANTKLMRDYVLETSHVEDAK</sequence>
<evidence type="ECO:0000256" key="1">
    <source>
        <dbReference type="ARBA" id="ARBA00022531"/>
    </source>
</evidence>
<dbReference type="PANTHER" id="PTHR33791:SF12">
    <property type="entry name" value="CHAPERONIN-LIKE RBCX PROTEIN 1, CHLOROPLASTIC"/>
    <property type="match status" value="1"/>
</dbReference>
<dbReference type="Proteomes" id="UP001140206">
    <property type="component" value="Chromosome 4"/>
</dbReference>
<evidence type="ECO:0000256" key="3">
    <source>
        <dbReference type="ARBA" id="ARBA00023300"/>
    </source>
</evidence>
<keyword evidence="2" id="KW-0143">Chaperone</keyword>
<dbReference type="SUPFAM" id="SSF158615">
    <property type="entry name" value="RbcX-like"/>
    <property type="match status" value="1"/>
</dbReference>
<evidence type="ECO:0000313" key="5">
    <source>
        <dbReference type="EMBL" id="KAJ4758564.1"/>
    </source>
</evidence>
<gene>
    <name evidence="5" type="ORF">LUZ62_068939</name>
    <name evidence="4" type="ORF">LUZ62_082037</name>
</gene>
<dbReference type="GO" id="GO:0015979">
    <property type="term" value="P:photosynthesis"/>
    <property type="evidence" value="ECO:0007669"/>
    <property type="project" value="UniProtKB-KW"/>
</dbReference>
<dbReference type="Gene3D" id="1.10.1200.210">
    <property type="entry name" value="Chaperonin-like RbcX"/>
    <property type="match status" value="1"/>
</dbReference>
<accession>A0AAV8CS21</accession>
<dbReference type="GO" id="GO:0015977">
    <property type="term" value="P:carbon fixation"/>
    <property type="evidence" value="ECO:0007669"/>
    <property type="project" value="UniProtKB-KW"/>
</dbReference>
<dbReference type="Proteomes" id="UP001140206">
    <property type="component" value="Chromosome 5"/>
</dbReference>
<dbReference type="GO" id="GO:0110102">
    <property type="term" value="P:ribulose bisphosphate carboxylase complex assembly"/>
    <property type="evidence" value="ECO:0007669"/>
    <property type="project" value="InterPro"/>
</dbReference>
<evidence type="ECO:0000313" key="6">
    <source>
        <dbReference type="Proteomes" id="UP001140206"/>
    </source>
</evidence>
<evidence type="ECO:0000313" key="4">
    <source>
        <dbReference type="EMBL" id="KAJ4747632.1"/>
    </source>
</evidence>
<keyword evidence="1" id="KW-0602">Photosynthesis</keyword>
<dbReference type="EMBL" id="JAMFTS010000004">
    <property type="protein sequence ID" value="KAJ4758564.1"/>
    <property type="molecule type" value="Genomic_DNA"/>
</dbReference>
<dbReference type="InterPro" id="IPR038052">
    <property type="entry name" value="Chaperonin_RbcX_sf"/>
</dbReference>
<dbReference type="Pfam" id="PF02341">
    <property type="entry name" value="RbcX"/>
    <property type="match status" value="1"/>
</dbReference>
<organism evidence="5 6">
    <name type="scientific">Rhynchospora pubera</name>
    <dbReference type="NCBI Taxonomy" id="906938"/>
    <lineage>
        <taxon>Eukaryota</taxon>
        <taxon>Viridiplantae</taxon>
        <taxon>Streptophyta</taxon>
        <taxon>Embryophyta</taxon>
        <taxon>Tracheophyta</taxon>
        <taxon>Spermatophyta</taxon>
        <taxon>Magnoliopsida</taxon>
        <taxon>Liliopsida</taxon>
        <taxon>Poales</taxon>
        <taxon>Cyperaceae</taxon>
        <taxon>Cyperoideae</taxon>
        <taxon>Rhynchosporeae</taxon>
        <taxon>Rhynchospora</taxon>
    </lineage>
</organism>
<dbReference type="PANTHER" id="PTHR33791">
    <property type="entry name" value="CHAPERONIN-LIKE RBCX PROTEIN 1, CHLOROPLASTIC"/>
    <property type="match status" value="1"/>
</dbReference>